<dbReference type="RefSeq" id="WP_417923698.1">
    <property type="nucleotide sequence ID" value="NZ_JBHSFS010000015.1"/>
</dbReference>
<evidence type="ECO:0000256" key="5">
    <source>
        <dbReference type="ARBA" id="ARBA00023239"/>
    </source>
</evidence>
<dbReference type="PRINTS" id="PR00800">
    <property type="entry name" value="YHDCRBOXLASE"/>
</dbReference>
<name>A0ABV9BRP7_9ACTN</name>
<evidence type="ECO:0000313" key="10">
    <source>
        <dbReference type="Proteomes" id="UP001595990"/>
    </source>
</evidence>
<comment type="cofactor">
    <cofactor evidence="1">
        <name>pyridoxal 5'-phosphate</name>
        <dbReference type="ChEBI" id="CHEBI:597326"/>
    </cofactor>
</comment>
<keyword evidence="4" id="KW-0663">Pyridoxal phosphate</keyword>
<comment type="similarity">
    <text evidence="2">Belongs to the group II decarboxylase family.</text>
</comment>
<feature type="region of interest" description="Disordered" evidence="7">
    <location>
        <begin position="60"/>
        <end position="84"/>
    </location>
</feature>
<dbReference type="InterPro" id="IPR002129">
    <property type="entry name" value="PyrdxlP-dep_de-COase"/>
</dbReference>
<evidence type="ECO:0000259" key="8">
    <source>
        <dbReference type="PROSITE" id="PS50975"/>
    </source>
</evidence>
<dbReference type="SUPFAM" id="SSF56059">
    <property type="entry name" value="Glutathione synthetase ATP-binding domain-like"/>
    <property type="match status" value="1"/>
</dbReference>
<keyword evidence="6" id="KW-0067">ATP-binding</keyword>
<evidence type="ECO:0000256" key="1">
    <source>
        <dbReference type="ARBA" id="ARBA00001933"/>
    </source>
</evidence>
<feature type="domain" description="ATP-grasp" evidence="8">
    <location>
        <begin position="127"/>
        <end position="333"/>
    </location>
</feature>
<feature type="region of interest" description="Disordered" evidence="7">
    <location>
        <begin position="471"/>
        <end position="496"/>
    </location>
</feature>
<dbReference type="GO" id="GO:0008483">
    <property type="term" value="F:transaminase activity"/>
    <property type="evidence" value="ECO:0007669"/>
    <property type="project" value="UniProtKB-KW"/>
</dbReference>
<dbReference type="InterPro" id="IPR011761">
    <property type="entry name" value="ATP-grasp"/>
</dbReference>
<sequence length="965" mass="103722">MSERVIPAPQAVGDIEGIDARTGLRLLAGLVDEVVWLDHCPAVSASFQPTSPWLRHEPVSAWQPLPEPPEPPPGRQPCPPSDPRRVCVSFAPEHGDNARIWARTHGYRLLAPDAGVTAWAADKVSATRLFAEADIPVPPFVVIPATGREPAEAYWNGRWPRAVAQRAENNLLGRGTVPVDGPSGLRARLEAWPDEPVKLSRFSPGISLTVTACAGPDRTVVSAVSHQLVGLPELAASWGAHCGNQLVGPDDLPEGLYGQARTAAYHVGEVLRGRGFRGVFGLDLVEDGGRLRAVEVNPRFQTVVSLVQTAEGATGLLPSLGLHVLSFLLPALPPPAAGRLPAGLRPSQLVVHARTDSVVRRPPLTGRYRRLGGAVTGPLDGPPVVSRLADDEALWWAVAHSGPVTAGQELALVQFPGPVADLLPRPRLRPDASAWIAALAPDAEEGDGCTEKNDRNAEEEECWHDRNAWKDDRSARQDDDRRTEDELPPLRLDERRMREAGRHAIDLVIDRMTTPGSRPPCHAPSPGTLRAALDEPLPEHGTRDLPGLLDHVTERALAEATRLDHPRCFAFVPSTGNFPAVLADALASAYLSVPGAWLVGAGPTQIELTTLRWLKTFLGLPDGHGGLFVSGGSTANLTCLAVARDHRLDGRPQPHARLYCSSQAHPSVAQAAHLLGLTREQLTVLPPDDDLRLDADALARRIGGDRRAGLRPFAVVATLGTTGTGTVDPLDRVADVCQEEGLWLHVDGAHGAAVAGTPRGHHLRNALGRADSLTVDPHKWLFQPYEIGCVLLRRPELLPETFGVARHALDQGYLRPAHPAAPAGEEVNLSDYGPQQSRGLRALKLWLSLKTFGAAAFRRAIEQGADLAEYAAGLVEAHPELELVTPPSLAILTFRYRPRDAPATWDADAAQAHISQRVCADGGAVLLTTTVRGATVLRMCTINPTSTRADVAYVLDLVTRYGRDI</sequence>
<feature type="compositionally biased region" description="Basic and acidic residues" evidence="7">
    <location>
        <begin position="471"/>
        <end position="485"/>
    </location>
</feature>
<comment type="caution">
    <text evidence="9">The sequence shown here is derived from an EMBL/GenBank/DDBJ whole genome shotgun (WGS) entry which is preliminary data.</text>
</comment>
<dbReference type="Proteomes" id="UP001595990">
    <property type="component" value="Unassembled WGS sequence"/>
</dbReference>
<proteinExistence type="inferred from homology"/>
<dbReference type="InterPro" id="IPR015421">
    <property type="entry name" value="PyrdxlP-dep_Trfase_major"/>
</dbReference>
<evidence type="ECO:0000256" key="4">
    <source>
        <dbReference type="ARBA" id="ARBA00022898"/>
    </source>
</evidence>
<evidence type="ECO:0000313" key="9">
    <source>
        <dbReference type="EMBL" id="MFC4516686.1"/>
    </source>
</evidence>
<keyword evidence="9" id="KW-0808">Transferase</keyword>
<evidence type="ECO:0000256" key="7">
    <source>
        <dbReference type="SAM" id="MobiDB-lite"/>
    </source>
</evidence>
<gene>
    <name evidence="9" type="ORF">ACFPEN_27625</name>
</gene>
<dbReference type="Pfam" id="PF00282">
    <property type="entry name" value="Pyridoxal_deC"/>
    <property type="match status" value="1"/>
</dbReference>
<keyword evidence="10" id="KW-1185">Reference proteome</keyword>
<dbReference type="Gene3D" id="3.30.470.20">
    <property type="entry name" value="ATP-grasp fold, B domain"/>
    <property type="match status" value="1"/>
</dbReference>
<dbReference type="Gene3D" id="1.20.1340.10">
    <property type="entry name" value="dopa decarboxylase, N-terminal domain"/>
    <property type="match status" value="1"/>
</dbReference>
<dbReference type="InterPro" id="IPR015424">
    <property type="entry name" value="PyrdxlP-dep_Trfase"/>
</dbReference>
<feature type="region of interest" description="Disordered" evidence="7">
    <location>
        <begin position="443"/>
        <end position="462"/>
    </location>
</feature>
<evidence type="ECO:0000256" key="6">
    <source>
        <dbReference type="PROSITE-ProRule" id="PRU00409"/>
    </source>
</evidence>
<dbReference type="SUPFAM" id="SSF53383">
    <property type="entry name" value="PLP-dependent transferases"/>
    <property type="match status" value="1"/>
</dbReference>
<evidence type="ECO:0000256" key="2">
    <source>
        <dbReference type="ARBA" id="ARBA00009533"/>
    </source>
</evidence>
<accession>A0ABV9BRP7</accession>
<organism evidence="9 10">
    <name type="scientific">Streptomyces ehimensis</name>
    <dbReference type="NCBI Taxonomy" id="68195"/>
    <lineage>
        <taxon>Bacteria</taxon>
        <taxon>Bacillati</taxon>
        <taxon>Actinomycetota</taxon>
        <taxon>Actinomycetes</taxon>
        <taxon>Kitasatosporales</taxon>
        <taxon>Streptomycetaceae</taxon>
        <taxon>Streptomyces</taxon>
    </lineage>
</organism>
<feature type="compositionally biased region" description="Pro residues" evidence="7">
    <location>
        <begin position="65"/>
        <end position="81"/>
    </location>
</feature>
<keyword evidence="6" id="KW-0547">Nucleotide-binding</keyword>
<dbReference type="Gene3D" id="3.90.1150.10">
    <property type="entry name" value="Aspartate Aminotransferase, domain 1"/>
    <property type="match status" value="1"/>
</dbReference>
<keyword evidence="5" id="KW-0456">Lyase</keyword>
<reference evidence="10" key="1">
    <citation type="journal article" date="2019" name="Int. J. Syst. Evol. Microbiol.">
        <title>The Global Catalogue of Microorganisms (GCM) 10K type strain sequencing project: providing services to taxonomists for standard genome sequencing and annotation.</title>
        <authorList>
            <consortium name="The Broad Institute Genomics Platform"/>
            <consortium name="The Broad Institute Genome Sequencing Center for Infectious Disease"/>
            <person name="Wu L."/>
            <person name="Ma J."/>
        </authorList>
    </citation>
    <scope>NUCLEOTIDE SEQUENCE [LARGE SCALE GENOMIC DNA]</scope>
    <source>
        <strain evidence="10">CECT 8064</strain>
    </source>
</reference>
<protein>
    <submittedName>
        <fullName evidence="9">Aminotransferase class V-fold PLP-dependent enzyme</fullName>
    </submittedName>
</protein>
<keyword evidence="9" id="KW-0032">Aminotransferase</keyword>
<dbReference type="PANTHER" id="PTHR11999">
    <property type="entry name" value="GROUP II PYRIDOXAL-5-PHOSPHATE DECARBOXYLASE"/>
    <property type="match status" value="1"/>
</dbReference>
<dbReference type="Gene3D" id="3.40.640.10">
    <property type="entry name" value="Type I PLP-dependent aspartate aminotransferase-like (Major domain)"/>
    <property type="match status" value="1"/>
</dbReference>
<dbReference type="InterPro" id="IPR015422">
    <property type="entry name" value="PyrdxlP-dep_Trfase_small"/>
</dbReference>
<dbReference type="InterPro" id="IPR010977">
    <property type="entry name" value="Aromatic_deC"/>
</dbReference>
<keyword evidence="3" id="KW-0210">Decarboxylase</keyword>
<evidence type="ECO:0000256" key="3">
    <source>
        <dbReference type="ARBA" id="ARBA00022793"/>
    </source>
</evidence>
<dbReference type="EMBL" id="JBHSFS010000015">
    <property type="protein sequence ID" value="MFC4516686.1"/>
    <property type="molecule type" value="Genomic_DNA"/>
</dbReference>
<dbReference type="PROSITE" id="PS50975">
    <property type="entry name" value="ATP_GRASP"/>
    <property type="match status" value="1"/>
</dbReference>
<dbReference type="PANTHER" id="PTHR11999:SF70">
    <property type="entry name" value="MIP05841P"/>
    <property type="match status" value="1"/>
</dbReference>